<protein>
    <recommendedName>
        <fullName evidence="4">Tautomerase</fullName>
        <ecNumber evidence="4">5.3.2.-</ecNumber>
    </recommendedName>
</protein>
<dbReference type="PANTHER" id="PTHR35530:SF1">
    <property type="entry name" value="2-HYDROXYMUCONATE TAUTOMERASE"/>
    <property type="match status" value="1"/>
</dbReference>
<dbReference type="Proteomes" id="UP000076234">
    <property type="component" value="Chromosome"/>
</dbReference>
<evidence type="ECO:0000256" key="4">
    <source>
        <dbReference type="RuleBase" id="RU362032"/>
    </source>
</evidence>
<reference evidence="7" key="1">
    <citation type="submission" date="2015-11" db="EMBL/GenBank/DDBJ databases">
        <title>Complete genome sequence of a polyethylene glycol-degrading strain Sphingopyxis terrae strain 203-1 (NBRC 15098).</title>
        <authorList>
            <person name="Yoshiyuki O."/>
            <person name="Shouta N."/>
            <person name="Nagata Y."/>
            <person name="Numata M."/>
            <person name="Tsuchikane K."/>
            <person name="Hosoyama A."/>
            <person name="Yamazoe A."/>
            <person name="Tsuda M."/>
            <person name="Fujita N."/>
            <person name="Kawai F."/>
        </authorList>
    </citation>
    <scope>NUCLEOTIDE SEQUENCE [LARGE SCALE GENOMIC DNA]</scope>
    <source>
        <strain evidence="7">203-1</strain>
    </source>
</reference>
<reference evidence="6 7" key="2">
    <citation type="journal article" date="2016" name="Genome Announc.">
        <title>Complete Genome Sequence of Sphingopyxis terrae Strain 203-1 (NBRC 111660), a Polyethylene Glycol Degrader.</title>
        <authorList>
            <person name="Ohtsubo Y."/>
            <person name="Nonoyama S."/>
            <person name="Nagata Y."/>
            <person name="Numata M."/>
            <person name="Tsuchikane K."/>
            <person name="Hosoyama A."/>
            <person name="Yamazoe A."/>
            <person name="Tsuda M."/>
            <person name="Fujita N."/>
            <person name="Kawai F."/>
        </authorList>
    </citation>
    <scope>NUCLEOTIDE SEQUENCE [LARGE SCALE GENOMIC DNA]</scope>
    <source>
        <strain evidence="6 7">203-1</strain>
    </source>
</reference>
<proteinExistence type="inferred from homology"/>
<dbReference type="SUPFAM" id="SSF55331">
    <property type="entry name" value="Tautomerase/MIF"/>
    <property type="match status" value="1"/>
</dbReference>
<dbReference type="STRING" id="1219058.AOA14_18425"/>
<organism evidence="6 7">
    <name type="scientific">Sphingopyxis terrae subsp. terrae NBRC 15098</name>
    <dbReference type="NCBI Taxonomy" id="1219058"/>
    <lineage>
        <taxon>Bacteria</taxon>
        <taxon>Pseudomonadati</taxon>
        <taxon>Pseudomonadota</taxon>
        <taxon>Alphaproteobacteria</taxon>
        <taxon>Sphingomonadales</taxon>
        <taxon>Sphingomonadaceae</taxon>
        <taxon>Sphingopyxis</taxon>
    </lineage>
</organism>
<dbReference type="RefSeq" id="WP_054588526.1">
    <property type="nucleotide sequence ID" value="NZ_CP013342.1"/>
</dbReference>
<dbReference type="GO" id="GO:0016853">
    <property type="term" value="F:isomerase activity"/>
    <property type="evidence" value="ECO:0007669"/>
    <property type="project" value="UniProtKB-UniRule"/>
</dbReference>
<evidence type="ECO:0000259" key="5">
    <source>
        <dbReference type="Pfam" id="PF01361"/>
    </source>
</evidence>
<comment type="similarity">
    <text evidence="1 4">Belongs to the 4-oxalocrotonate tautomerase family.</text>
</comment>
<evidence type="ECO:0000313" key="7">
    <source>
        <dbReference type="Proteomes" id="UP000076234"/>
    </source>
</evidence>
<dbReference type="Pfam" id="PF01361">
    <property type="entry name" value="Tautomerase"/>
    <property type="match status" value="1"/>
</dbReference>
<evidence type="ECO:0000256" key="1">
    <source>
        <dbReference type="ARBA" id="ARBA00006723"/>
    </source>
</evidence>
<evidence type="ECO:0000256" key="2">
    <source>
        <dbReference type="ARBA" id="ARBA00023235"/>
    </source>
</evidence>
<dbReference type="KEGG" id="ster:AOA14_18425"/>
<dbReference type="InterPro" id="IPR004370">
    <property type="entry name" value="4-OT-like_dom"/>
</dbReference>
<dbReference type="AlphaFoldDB" id="A0A142W3F0"/>
<keyword evidence="2 4" id="KW-0413">Isomerase</keyword>
<dbReference type="InterPro" id="IPR014347">
    <property type="entry name" value="Tautomerase/MIF_sf"/>
</dbReference>
<dbReference type="NCBIfam" id="TIGR00013">
    <property type="entry name" value="taut"/>
    <property type="match status" value="1"/>
</dbReference>
<evidence type="ECO:0000313" key="6">
    <source>
        <dbReference type="EMBL" id="AMU96578.1"/>
    </source>
</evidence>
<evidence type="ECO:0000256" key="3">
    <source>
        <dbReference type="PIRSR" id="PIRSR618191-1"/>
    </source>
</evidence>
<dbReference type="InterPro" id="IPR018191">
    <property type="entry name" value="4-OT"/>
</dbReference>
<dbReference type="Gene3D" id="3.30.429.10">
    <property type="entry name" value="Macrophage Migration Inhibitory Factor"/>
    <property type="match status" value="1"/>
</dbReference>
<dbReference type="PANTHER" id="PTHR35530">
    <property type="entry name" value="TAUTOMERASE-RELATED"/>
    <property type="match status" value="1"/>
</dbReference>
<accession>A0A142W3F0</accession>
<sequence>MPYINVQFTKGATKEAKREIVKGVTDLMVEHLGKRPEHVHVVIQEVEFEDWGFAGKLVAELSD</sequence>
<feature type="domain" description="4-oxalocrotonate tautomerase-like" evidence="5">
    <location>
        <begin position="2"/>
        <end position="59"/>
    </location>
</feature>
<gene>
    <name evidence="6" type="ORF">AOA14_18425</name>
</gene>
<feature type="active site" description="Proton acceptor; via imino nitrogen" evidence="3">
    <location>
        <position position="2"/>
    </location>
</feature>
<dbReference type="EC" id="5.3.2.-" evidence="4"/>
<dbReference type="EMBL" id="CP013342">
    <property type="protein sequence ID" value="AMU96578.1"/>
    <property type="molecule type" value="Genomic_DNA"/>
</dbReference>
<name>A0A142W3F0_9SPHN</name>